<evidence type="ECO:0000256" key="1">
    <source>
        <dbReference type="RuleBase" id="RU003834"/>
    </source>
</evidence>
<keyword evidence="5" id="KW-1185">Reference proteome</keyword>
<name>A0A2G5NUK0_9STAP</name>
<feature type="domain" description="Ribulose bisphosphate carboxylase large subunit ferrodoxin-like N-terminal" evidence="3">
    <location>
        <begin position="2"/>
        <end position="89"/>
    </location>
</feature>
<dbReference type="InterPro" id="IPR000685">
    <property type="entry name" value="RuBisCO_lsu_C"/>
</dbReference>
<dbReference type="InterPro" id="IPR036422">
    <property type="entry name" value="RuBisCO_lsu_N_sf"/>
</dbReference>
<reference evidence="4 5" key="1">
    <citation type="journal article" date="2018" name="Front. Microbiol.">
        <title>Description and Comparative Genomics of Macrococcus caseolyticus subsp. hominis subsp. nov., Macrococcus goetzii sp. nov., Macrococcus epidermidis sp. nov., and Macrococcus bohemicus sp. nov., Novel Macrococci From Human Clinical Material With Virulence Potential and Suspected Uptake of Foreign DNA by Natural Transformation.</title>
        <authorList>
            <person name="Maslanova I."/>
            <person name="Wertheimer Z."/>
            <person name="Sedlacek I."/>
            <person name="Svec P."/>
            <person name="Indrakova A."/>
            <person name="Kovarovic V."/>
            <person name="Schumann P."/>
            <person name="Sproer C."/>
            <person name="Kralova S."/>
            <person name="Sedo O."/>
            <person name="Kristofova L."/>
            <person name="Vrbovska V."/>
            <person name="Fuzik T."/>
            <person name="Petras P."/>
            <person name="Zdrahal Z."/>
            <person name="Ruzickova V."/>
            <person name="Doskar J."/>
            <person name="Pantucek R."/>
        </authorList>
    </citation>
    <scope>NUCLEOTIDE SEQUENCE [LARGE SCALE GENOMIC DNA]</scope>
    <source>
        <strain evidence="4 5">CCM 4927</strain>
    </source>
</reference>
<dbReference type="InterPro" id="IPR017443">
    <property type="entry name" value="RuBisCO_lsu_fd_N"/>
</dbReference>
<dbReference type="Proteomes" id="UP000229523">
    <property type="component" value="Unassembled WGS sequence"/>
</dbReference>
<dbReference type="InterPro" id="IPR036376">
    <property type="entry name" value="RuBisCO_lsu_C_sf"/>
</dbReference>
<sequence>MSHIIAKYQLHNNPSKIDTIAEKLAVGLTVGSWTDLTAEDQAHLEKYKGEVITKEIIDAEKGLLHIAIAYPEHNITPDFSSILTTVFGKLSLDGKVKLFDIDFTDYSKHFKGPAFGVEGVRDLLNIYDRPLVMSIFKGIIGRDASFFEAQLRAQALSVDIIKDDEILYDVPELPFEERITIGKRVLDEIFEATGRRVLYAVNLSGPVFELPDKARKAKQLGANALLFNVHTYGLDALKGLRDLALNLPILAHPALSGALGGSPDYGISYQLLLSKLTRLAGADLILFPVPYGSIELTEDDAKSIVAHALEASTIKQAFPVPSAGVHPGLVKRIIDDFGEDIVINAGGGVHGHPDGATAGGEAFHEAIRHYKTGVGGKHYDKAVALWGTS</sequence>
<dbReference type="SFLD" id="SFLDG00301">
    <property type="entry name" value="RuBisCO-like_proteins"/>
    <property type="match status" value="1"/>
</dbReference>
<evidence type="ECO:0000259" key="3">
    <source>
        <dbReference type="Pfam" id="PF02788"/>
    </source>
</evidence>
<dbReference type="AlphaFoldDB" id="A0A2G5NUK0"/>
<dbReference type="NCBIfam" id="NF007095">
    <property type="entry name" value="PRK09549.1"/>
    <property type="match status" value="1"/>
</dbReference>
<evidence type="ECO:0000259" key="2">
    <source>
        <dbReference type="Pfam" id="PF00016"/>
    </source>
</evidence>
<dbReference type="Gene3D" id="3.20.20.110">
    <property type="entry name" value="Ribulose bisphosphate carboxylase, large subunit, C-terminal domain"/>
    <property type="match status" value="1"/>
</dbReference>
<comment type="similarity">
    <text evidence="1">Belongs to the RuBisCO large chain family.</text>
</comment>
<evidence type="ECO:0000313" key="4">
    <source>
        <dbReference type="EMBL" id="RAI79178.1"/>
    </source>
</evidence>
<proteinExistence type="inferred from homology"/>
<dbReference type="GO" id="GO:0015977">
    <property type="term" value="P:carbon fixation"/>
    <property type="evidence" value="ECO:0007669"/>
    <property type="project" value="InterPro"/>
</dbReference>
<protein>
    <submittedName>
        <fullName evidence="4">2,3-diketo-5-methylthiopentyl-1-phosphate enolase</fullName>
        <ecNumber evidence="4">5.3.2.5</ecNumber>
    </submittedName>
</protein>
<comment type="caution">
    <text evidence="4">The sequence shown here is derived from an EMBL/GenBank/DDBJ whole genome shotgun (WGS) entry which is preliminary data.</text>
</comment>
<dbReference type="PANTHER" id="PTHR42704">
    <property type="entry name" value="RIBULOSE BISPHOSPHATE CARBOXYLASE"/>
    <property type="match status" value="1"/>
</dbReference>
<dbReference type="PANTHER" id="PTHR42704:SF17">
    <property type="entry name" value="RIBULOSE BISPHOSPHATE CARBOXYLASE LARGE CHAIN"/>
    <property type="match status" value="1"/>
</dbReference>
<accession>A0A2G5NUK0</accession>
<keyword evidence="4" id="KW-0413">Isomerase</keyword>
<dbReference type="Pfam" id="PF02788">
    <property type="entry name" value="RuBisCO_large_N"/>
    <property type="match status" value="1"/>
</dbReference>
<dbReference type="RefSeq" id="WP_099577079.1">
    <property type="nucleotide sequence ID" value="NZ_MJBI02000010.1"/>
</dbReference>
<dbReference type="SUPFAM" id="SSF54966">
    <property type="entry name" value="RuBisCO, large subunit, small (N-terminal) domain"/>
    <property type="match status" value="1"/>
</dbReference>
<dbReference type="SUPFAM" id="SSF51649">
    <property type="entry name" value="RuBisCo, C-terminal domain"/>
    <property type="match status" value="1"/>
</dbReference>
<dbReference type="EC" id="5.3.2.5" evidence="4"/>
<gene>
    <name evidence="4" type="ORF">BFS35_012560</name>
</gene>
<dbReference type="GO" id="GO:0016984">
    <property type="term" value="F:ribulose-bisphosphate carboxylase activity"/>
    <property type="evidence" value="ECO:0007669"/>
    <property type="project" value="InterPro"/>
</dbReference>
<dbReference type="Pfam" id="PF00016">
    <property type="entry name" value="RuBisCO_large"/>
    <property type="match status" value="1"/>
</dbReference>
<dbReference type="Gene3D" id="3.30.70.150">
    <property type="entry name" value="RuBisCO large subunit, N-terminal domain"/>
    <property type="match status" value="1"/>
</dbReference>
<dbReference type="SFLD" id="SFLDS00014">
    <property type="entry name" value="RuBisCO"/>
    <property type="match status" value="1"/>
</dbReference>
<organism evidence="4 5">
    <name type="scientific">Macrococcoides goetzii</name>
    <dbReference type="NCBI Taxonomy" id="1891097"/>
    <lineage>
        <taxon>Bacteria</taxon>
        <taxon>Bacillati</taxon>
        <taxon>Bacillota</taxon>
        <taxon>Bacilli</taxon>
        <taxon>Bacillales</taxon>
        <taxon>Staphylococcaceae</taxon>
        <taxon>Macrococcoides</taxon>
    </lineage>
</organism>
<dbReference type="InterPro" id="IPR033966">
    <property type="entry name" value="RuBisCO"/>
</dbReference>
<dbReference type="GO" id="GO:0043715">
    <property type="term" value="F:2,3-diketo-5-methylthiopentyl-1-phosphate enolase activity"/>
    <property type="evidence" value="ECO:0007669"/>
    <property type="project" value="UniProtKB-EC"/>
</dbReference>
<dbReference type="GO" id="GO:0000287">
    <property type="term" value="F:magnesium ion binding"/>
    <property type="evidence" value="ECO:0007669"/>
    <property type="project" value="InterPro"/>
</dbReference>
<dbReference type="EMBL" id="MJBI02000010">
    <property type="protein sequence ID" value="RAI79178.1"/>
    <property type="molecule type" value="Genomic_DNA"/>
</dbReference>
<evidence type="ECO:0000313" key="5">
    <source>
        <dbReference type="Proteomes" id="UP000229523"/>
    </source>
</evidence>
<feature type="domain" description="Ribulose bisphosphate carboxylase large subunit C-terminal" evidence="2">
    <location>
        <begin position="117"/>
        <end position="379"/>
    </location>
</feature>